<dbReference type="InterPro" id="IPR001640">
    <property type="entry name" value="Lgt"/>
</dbReference>
<protein>
    <submittedName>
        <fullName evidence="7">TlpA family protein disulfide reductase</fullName>
    </submittedName>
</protein>
<evidence type="ECO:0000256" key="4">
    <source>
        <dbReference type="ARBA" id="ARBA00023284"/>
    </source>
</evidence>
<dbReference type="InterPro" id="IPR017937">
    <property type="entry name" value="Thioredoxin_CS"/>
</dbReference>
<feature type="transmembrane region" description="Helical" evidence="5">
    <location>
        <begin position="83"/>
        <end position="100"/>
    </location>
</feature>
<keyword evidence="5" id="KW-1133">Transmembrane helix</keyword>
<dbReference type="SUPFAM" id="SSF52833">
    <property type="entry name" value="Thioredoxin-like"/>
    <property type="match status" value="1"/>
</dbReference>
<dbReference type="InterPro" id="IPR036249">
    <property type="entry name" value="Thioredoxin-like_sf"/>
</dbReference>
<dbReference type="Pfam" id="PF08534">
    <property type="entry name" value="Redoxin"/>
    <property type="match status" value="1"/>
</dbReference>
<dbReference type="InterPro" id="IPR013740">
    <property type="entry name" value="Redoxin"/>
</dbReference>
<keyword evidence="5" id="KW-0812">Transmembrane</keyword>
<accession>A0ABR8TNJ1</accession>
<feature type="transmembrane region" description="Helical" evidence="5">
    <location>
        <begin position="109"/>
        <end position="127"/>
    </location>
</feature>
<feature type="transmembrane region" description="Helical" evidence="5">
    <location>
        <begin position="44"/>
        <end position="63"/>
    </location>
</feature>
<name>A0ABR8TNJ1_9PSED</name>
<dbReference type="InterPro" id="IPR013766">
    <property type="entry name" value="Thioredoxin_domain"/>
</dbReference>
<keyword evidence="5" id="KW-0472">Membrane</keyword>
<comment type="caution">
    <text evidence="7">The sequence shown here is derived from an EMBL/GenBank/DDBJ whole genome shotgun (WGS) entry which is preliminary data.</text>
</comment>
<dbReference type="EMBL" id="JACSQG010000003">
    <property type="protein sequence ID" value="MBD7977085.1"/>
    <property type="molecule type" value="Genomic_DNA"/>
</dbReference>
<dbReference type="Gene3D" id="3.40.30.10">
    <property type="entry name" value="Glutaredoxin"/>
    <property type="match status" value="1"/>
</dbReference>
<evidence type="ECO:0000256" key="2">
    <source>
        <dbReference type="ARBA" id="ARBA00022748"/>
    </source>
</evidence>
<sequence>MLTLNVGPLALAVSHVLLFGSLLLAIFTGWWIGRRAGRNPEPNLFRLLLFAVLIARLAFVVRYLEYYQDELWRVLDIRDGGFMAWPGVLAGLALGLWQAWRNRELRRPLGVALLVGVLSWGGSHFVWQSLEQGTRLPEMALYDSQGAPVALSDYQGKRLIINLWATWCPPCRREMPVLAEAQARHSEVTFLFVNQGEGQGEVNRFMETTELGLRNVLLDQGGRLGQHVGSRALPTTLFYDAEGRQVGSHLGELSRASLAHALETVHGDP</sequence>
<evidence type="ECO:0000256" key="1">
    <source>
        <dbReference type="ARBA" id="ARBA00004196"/>
    </source>
</evidence>
<dbReference type="PROSITE" id="PS00194">
    <property type="entry name" value="THIOREDOXIN_1"/>
    <property type="match status" value="1"/>
</dbReference>
<proteinExistence type="predicted"/>
<dbReference type="PANTHER" id="PTHR42852:SF6">
    <property type="entry name" value="THIOL:DISULFIDE INTERCHANGE PROTEIN DSBE"/>
    <property type="match status" value="1"/>
</dbReference>
<keyword evidence="2" id="KW-0201">Cytochrome c-type biogenesis</keyword>
<evidence type="ECO:0000256" key="3">
    <source>
        <dbReference type="ARBA" id="ARBA00023157"/>
    </source>
</evidence>
<keyword evidence="4" id="KW-0676">Redox-active center</keyword>
<evidence type="ECO:0000256" key="5">
    <source>
        <dbReference type="SAM" id="Phobius"/>
    </source>
</evidence>
<organism evidence="7 8">
    <name type="scientific">Serpens gallinarum</name>
    <dbReference type="NCBI Taxonomy" id="2763075"/>
    <lineage>
        <taxon>Bacteria</taxon>
        <taxon>Pseudomonadati</taxon>
        <taxon>Pseudomonadota</taxon>
        <taxon>Gammaproteobacteria</taxon>
        <taxon>Pseudomonadales</taxon>
        <taxon>Pseudomonadaceae</taxon>
        <taxon>Pseudomonas</taxon>
    </lineage>
</organism>
<dbReference type="CDD" id="cd02966">
    <property type="entry name" value="TlpA_like_family"/>
    <property type="match status" value="1"/>
</dbReference>
<feature type="domain" description="Thioredoxin" evidence="6">
    <location>
        <begin position="130"/>
        <end position="267"/>
    </location>
</feature>
<reference evidence="7 8" key="1">
    <citation type="submission" date="2020-08" db="EMBL/GenBank/DDBJ databases">
        <title>A Genomic Blueprint of the Chicken Gut Microbiome.</title>
        <authorList>
            <person name="Gilroy R."/>
            <person name="Ravi A."/>
            <person name="Getino M."/>
            <person name="Pursley I."/>
            <person name="Horton D.L."/>
            <person name="Alikhan N.-F."/>
            <person name="Baker D."/>
            <person name="Gharbi K."/>
            <person name="Hall N."/>
            <person name="Watson M."/>
            <person name="Adriaenssens E.M."/>
            <person name="Foster-Nyarko E."/>
            <person name="Jarju S."/>
            <person name="Secka A."/>
            <person name="Antonio M."/>
            <person name="Oren A."/>
            <person name="Chaudhuri R."/>
            <person name="La Ragione R.M."/>
            <person name="Hildebrand F."/>
            <person name="Pallen M.J."/>
        </authorList>
    </citation>
    <scope>NUCLEOTIDE SEQUENCE [LARGE SCALE GENOMIC DNA]</scope>
    <source>
        <strain evidence="7 8">Sa2CUA2</strain>
    </source>
</reference>
<evidence type="ECO:0000259" key="6">
    <source>
        <dbReference type="PROSITE" id="PS51352"/>
    </source>
</evidence>
<keyword evidence="3" id="KW-1015">Disulfide bond</keyword>
<gene>
    <name evidence="7" type="ORF">H9642_07750</name>
</gene>
<feature type="transmembrane region" description="Helical" evidence="5">
    <location>
        <begin position="12"/>
        <end position="32"/>
    </location>
</feature>
<dbReference type="Proteomes" id="UP000611945">
    <property type="component" value="Unassembled WGS sequence"/>
</dbReference>
<dbReference type="InterPro" id="IPR050553">
    <property type="entry name" value="Thioredoxin_ResA/DsbE_sf"/>
</dbReference>
<evidence type="ECO:0000313" key="7">
    <source>
        <dbReference type="EMBL" id="MBD7977085.1"/>
    </source>
</evidence>
<dbReference type="RefSeq" id="WP_251835863.1">
    <property type="nucleotide sequence ID" value="NZ_JACSQG010000003.1"/>
</dbReference>
<dbReference type="PROSITE" id="PS51352">
    <property type="entry name" value="THIOREDOXIN_2"/>
    <property type="match status" value="1"/>
</dbReference>
<dbReference type="Pfam" id="PF01790">
    <property type="entry name" value="LGT"/>
    <property type="match status" value="1"/>
</dbReference>
<keyword evidence="8" id="KW-1185">Reference proteome</keyword>
<comment type="subcellular location">
    <subcellularLocation>
        <location evidence="1">Cell envelope</location>
    </subcellularLocation>
</comment>
<evidence type="ECO:0000313" key="8">
    <source>
        <dbReference type="Proteomes" id="UP000611945"/>
    </source>
</evidence>
<dbReference type="PANTHER" id="PTHR42852">
    <property type="entry name" value="THIOL:DISULFIDE INTERCHANGE PROTEIN DSBE"/>
    <property type="match status" value="1"/>
</dbReference>